<dbReference type="Proteomes" id="UP000518266">
    <property type="component" value="Unassembled WGS sequence"/>
</dbReference>
<proteinExistence type="predicted"/>
<gene>
    <name evidence="1" type="ORF">F7725_028459</name>
</gene>
<evidence type="ECO:0000313" key="2">
    <source>
        <dbReference type="Proteomes" id="UP000518266"/>
    </source>
</evidence>
<reference evidence="1 2" key="1">
    <citation type="submission" date="2020-03" db="EMBL/GenBank/DDBJ databases">
        <title>Dissostichus mawsoni Genome sequencing and assembly.</title>
        <authorList>
            <person name="Park H."/>
        </authorList>
    </citation>
    <scope>NUCLEOTIDE SEQUENCE [LARGE SCALE GENOMIC DNA]</scope>
    <source>
        <strain evidence="1">DM0001</strain>
        <tissue evidence="1">Muscle</tissue>
    </source>
</reference>
<dbReference type="AlphaFoldDB" id="A0A7J5XG00"/>
<accession>A0A7J5XG00</accession>
<dbReference type="EMBL" id="JAAKFY010000024">
    <property type="protein sequence ID" value="KAF3835901.1"/>
    <property type="molecule type" value="Genomic_DNA"/>
</dbReference>
<dbReference type="OrthoDB" id="8931359at2759"/>
<name>A0A7J5XG00_DISMA</name>
<sequence>MNVLTWRILSCKNIMDGEEGKYDQKTITRFLRQETKPAPFGEYGDSDGWNGISVSAHYLTE</sequence>
<keyword evidence="2" id="KW-1185">Reference proteome</keyword>
<comment type="caution">
    <text evidence="1">The sequence shown here is derived from an EMBL/GenBank/DDBJ whole genome shotgun (WGS) entry which is preliminary data.</text>
</comment>
<protein>
    <submittedName>
        <fullName evidence="1">Uncharacterized protein</fullName>
    </submittedName>
</protein>
<evidence type="ECO:0000313" key="1">
    <source>
        <dbReference type="EMBL" id="KAF3835901.1"/>
    </source>
</evidence>
<organism evidence="1 2">
    <name type="scientific">Dissostichus mawsoni</name>
    <name type="common">Antarctic cod</name>
    <dbReference type="NCBI Taxonomy" id="36200"/>
    <lineage>
        <taxon>Eukaryota</taxon>
        <taxon>Metazoa</taxon>
        <taxon>Chordata</taxon>
        <taxon>Craniata</taxon>
        <taxon>Vertebrata</taxon>
        <taxon>Euteleostomi</taxon>
        <taxon>Actinopterygii</taxon>
        <taxon>Neopterygii</taxon>
        <taxon>Teleostei</taxon>
        <taxon>Neoteleostei</taxon>
        <taxon>Acanthomorphata</taxon>
        <taxon>Eupercaria</taxon>
        <taxon>Perciformes</taxon>
        <taxon>Notothenioidei</taxon>
        <taxon>Nototheniidae</taxon>
        <taxon>Dissostichus</taxon>
    </lineage>
</organism>